<reference evidence="1" key="2">
    <citation type="journal article" date="2015" name="Fish Shellfish Immunol.">
        <title>Early steps in the European eel (Anguilla anguilla)-Vibrio vulnificus interaction in the gills: Role of the RtxA13 toxin.</title>
        <authorList>
            <person name="Callol A."/>
            <person name="Pajuelo D."/>
            <person name="Ebbesson L."/>
            <person name="Teles M."/>
            <person name="MacKenzie S."/>
            <person name="Amaro C."/>
        </authorList>
    </citation>
    <scope>NUCLEOTIDE SEQUENCE</scope>
</reference>
<protein>
    <submittedName>
        <fullName evidence="1">Uncharacterized protein</fullName>
    </submittedName>
</protein>
<evidence type="ECO:0000313" key="1">
    <source>
        <dbReference type="EMBL" id="JAH52795.1"/>
    </source>
</evidence>
<reference evidence="1" key="1">
    <citation type="submission" date="2014-11" db="EMBL/GenBank/DDBJ databases">
        <authorList>
            <person name="Amaro Gonzalez C."/>
        </authorList>
    </citation>
    <scope>NUCLEOTIDE SEQUENCE</scope>
</reference>
<proteinExistence type="predicted"/>
<sequence>MAITSILLSHYTLYKQRRLVWKFNYFFYY</sequence>
<accession>A0A0E9TIT7</accession>
<dbReference type="AlphaFoldDB" id="A0A0E9TIT7"/>
<organism evidence="1">
    <name type="scientific">Anguilla anguilla</name>
    <name type="common">European freshwater eel</name>
    <name type="synonym">Muraena anguilla</name>
    <dbReference type="NCBI Taxonomy" id="7936"/>
    <lineage>
        <taxon>Eukaryota</taxon>
        <taxon>Metazoa</taxon>
        <taxon>Chordata</taxon>
        <taxon>Craniata</taxon>
        <taxon>Vertebrata</taxon>
        <taxon>Euteleostomi</taxon>
        <taxon>Actinopterygii</taxon>
        <taxon>Neopterygii</taxon>
        <taxon>Teleostei</taxon>
        <taxon>Anguilliformes</taxon>
        <taxon>Anguillidae</taxon>
        <taxon>Anguilla</taxon>
    </lineage>
</organism>
<dbReference type="EMBL" id="GBXM01055782">
    <property type="protein sequence ID" value="JAH52795.1"/>
    <property type="molecule type" value="Transcribed_RNA"/>
</dbReference>
<name>A0A0E9TIT7_ANGAN</name>